<dbReference type="Proteomes" id="UP000658741">
    <property type="component" value="Unassembled WGS sequence"/>
</dbReference>
<dbReference type="Pfam" id="PF10675">
    <property type="entry name" value="DUF2489"/>
    <property type="match status" value="1"/>
</dbReference>
<evidence type="ECO:0000313" key="2">
    <source>
        <dbReference type="EMBL" id="VTX63822.1"/>
    </source>
</evidence>
<reference evidence="2" key="1">
    <citation type="submission" date="2019-05" db="EMBL/GenBank/DDBJ databases">
        <authorList>
            <person name="Hibberd M."/>
        </authorList>
    </citation>
    <scope>NUCLEOTIDE SEQUENCE</scope>
    <source>
        <strain evidence="2">Haemophilus_influenzae_BgEED16</strain>
    </source>
</reference>
<protein>
    <recommendedName>
        <fullName evidence="1">DUF2489 domain-containing protein</fullName>
    </recommendedName>
</protein>
<gene>
    <name evidence="2" type="ORF">CAGEJMGA_01018</name>
</gene>
<name>A0AAX3IS85_HAEIF</name>
<sequence>MIWIFFVIALFLVTVLTLYAIRLLKQLKVQKELITKAKNERAIRLKESINIIARAMQSGECNLSEGVIRLTMLLRPLGKNLSTYPAMANLYEVVRDMPTHDDRKLLEKRERMRLDLERESAEVQFEKDIKQELYILLEDIKSIQII</sequence>
<comment type="caution">
    <text evidence="2">The sequence shown here is derived from an EMBL/GenBank/DDBJ whole genome shotgun (WGS) entry which is preliminary data.</text>
</comment>
<evidence type="ECO:0000259" key="1">
    <source>
        <dbReference type="Pfam" id="PF10675"/>
    </source>
</evidence>
<dbReference type="EMBL" id="CABFLD010000034">
    <property type="protein sequence ID" value="VTX63822.1"/>
    <property type="molecule type" value="Genomic_DNA"/>
</dbReference>
<proteinExistence type="predicted"/>
<feature type="domain" description="DUF2489" evidence="1">
    <location>
        <begin position="14"/>
        <end position="133"/>
    </location>
</feature>
<dbReference type="InterPro" id="IPR019617">
    <property type="entry name" value="DUF2489"/>
</dbReference>
<accession>A0AAX3IS85</accession>
<dbReference type="AlphaFoldDB" id="A0AAX3IS85"/>
<evidence type="ECO:0000313" key="3">
    <source>
        <dbReference type="Proteomes" id="UP000658741"/>
    </source>
</evidence>
<organism evidence="2 3">
    <name type="scientific">Haemophilus influenzae</name>
    <dbReference type="NCBI Taxonomy" id="727"/>
    <lineage>
        <taxon>Bacteria</taxon>
        <taxon>Pseudomonadati</taxon>
        <taxon>Pseudomonadota</taxon>
        <taxon>Gammaproteobacteria</taxon>
        <taxon>Pasteurellales</taxon>
        <taxon>Pasteurellaceae</taxon>
        <taxon>Haemophilus</taxon>
    </lineage>
</organism>
<dbReference type="RefSeq" id="WP_204704650.1">
    <property type="nucleotide sequence ID" value="NZ_CABFLD010000034.1"/>
</dbReference>